<reference evidence="5 6" key="1">
    <citation type="journal article" date="2021" name="J. Biosci. Bioeng.">
        <title>Identification and characterization of a chc gene cluster responsible for the aromatization pathway of cyclohexanecarboxylate degradation in Sinomonas cyclohexanicum ATCC 51369.</title>
        <authorList>
            <person name="Yamamoto T."/>
            <person name="Hasegawa Y."/>
            <person name="Lau P.C.K."/>
            <person name="Iwaki H."/>
        </authorList>
    </citation>
    <scope>NUCLEOTIDE SEQUENCE [LARGE SCALE GENOMIC DNA]</scope>
    <source>
        <strain evidence="5 6">ATCC 51369</strain>
    </source>
</reference>
<dbReference type="PRINTS" id="PR00411">
    <property type="entry name" value="PNDRDTASEI"/>
</dbReference>
<dbReference type="EMBL" id="AP024525">
    <property type="protein sequence ID" value="BCT78027.1"/>
    <property type="molecule type" value="Genomic_DNA"/>
</dbReference>
<protein>
    <submittedName>
        <fullName evidence="5">Monooxygenase</fullName>
    </submittedName>
</protein>
<sequence length="661" mass="73567">MTIPEAIATLTDAVDDVYWRDEYQAITEDDAFLQRTVKAADLPSLLVALAAVTGDFEILRPALRPPFPPADVVPAPQGGLTVEAQAEARELALSALKRVRDDRLNKPRRLDATQTRVLLDFLTNGASDADTELLTHELDLAPKKLGAPDWTFEGVAQGRDFRVAVIGTGMSGIAAMYRLSQAGVPFTAFEKNSEVGGVWWANTYPGVRLDTPTFAYSYSFAQRTDWPSAYARGEEIEEYALEIVDRAGLREHVVFDTEVTALTWDEQRGDWEVRTRSSSGTEVVHYFNAVISAVGQLERPNIPDYPGRGDFHGTQMHSARWDHGVDLAGKRVAVIGTGASAYQIVPAIVDSVAQLTVFQRSGPWMIPAPNYHDRTSSALSWLCEHVPYYGQWFRLSGFFQSATGRAHTVIAAPGWEREDSVSPVNLKVRQILTDIISRQWKDHPEIVATVVPNYPPGGKRMLRDNGVWAEALQQPHTRIVTSGIDHFTENGIATADGEVHEFDAVIYATGFQASDFLDPIEVRGATGETLKEHWDGDARAWAGISVPGYPNLFMIMGPNTNYVVHGSQHFMMECAVEFAVEAIHQILLRGVKGFSVTRPALDDIVAKVDAANATRAWGQPQVRSWYKNRRGRVSQIWPFSHIEYWQLTHEVDFDRDFTVHH</sequence>
<keyword evidence="2" id="KW-0285">Flavoprotein</keyword>
<accession>A0ABN6FRE2</accession>
<comment type="similarity">
    <text evidence="1">Belongs to the FAD-binding monooxygenase family.</text>
</comment>
<evidence type="ECO:0000313" key="5">
    <source>
        <dbReference type="EMBL" id="BCT78027.1"/>
    </source>
</evidence>
<dbReference type="RefSeq" id="WP_229230672.1">
    <property type="nucleotide sequence ID" value="NZ_AP024525.1"/>
</dbReference>
<dbReference type="SUPFAM" id="SSF51905">
    <property type="entry name" value="FAD/NAD(P)-binding domain"/>
    <property type="match status" value="1"/>
</dbReference>
<dbReference type="PANTHER" id="PTHR42877:SF4">
    <property type="entry name" value="FAD_NAD(P)-BINDING DOMAIN-CONTAINING PROTEIN-RELATED"/>
    <property type="match status" value="1"/>
</dbReference>
<dbReference type="Gene3D" id="3.50.50.60">
    <property type="entry name" value="FAD/NAD(P)-binding domain"/>
    <property type="match status" value="2"/>
</dbReference>
<dbReference type="InterPro" id="IPR036188">
    <property type="entry name" value="FAD/NAD-bd_sf"/>
</dbReference>
<proteinExistence type="inferred from homology"/>
<dbReference type="Pfam" id="PF00743">
    <property type="entry name" value="FMO-like"/>
    <property type="match status" value="1"/>
</dbReference>
<dbReference type="InterPro" id="IPR051209">
    <property type="entry name" value="FAD-bind_Monooxygenase_sf"/>
</dbReference>
<evidence type="ECO:0000256" key="4">
    <source>
        <dbReference type="ARBA" id="ARBA00023002"/>
    </source>
</evidence>
<keyword evidence="4" id="KW-0560">Oxidoreductase</keyword>
<keyword evidence="3" id="KW-0274">FAD</keyword>
<keyword evidence="6" id="KW-1185">Reference proteome</keyword>
<dbReference type="Proteomes" id="UP001319861">
    <property type="component" value="Chromosome"/>
</dbReference>
<dbReference type="GO" id="GO:0004497">
    <property type="term" value="F:monooxygenase activity"/>
    <property type="evidence" value="ECO:0007669"/>
    <property type="project" value="UniProtKB-KW"/>
</dbReference>
<dbReference type="PANTHER" id="PTHR42877">
    <property type="entry name" value="L-ORNITHINE N(5)-MONOOXYGENASE-RELATED"/>
    <property type="match status" value="1"/>
</dbReference>
<evidence type="ECO:0000256" key="2">
    <source>
        <dbReference type="ARBA" id="ARBA00022630"/>
    </source>
</evidence>
<organism evidence="5 6">
    <name type="scientific">Sinomonas cyclohexanicum</name>
    <name type="common">Corynebacterium cyclohexanicum</name>
    <dbReference type="NCBI Taxonomy" id="322009"/>
    <lineage>
        <taxon>Bacteria</taxon>
        <taxon>Bacillati</taxon>
        <taxon>Actinomycetota</taxon>
        <taxon>Actinomycetes</taxon>
        <taxon>Micrococcales</taxon>
        <taxon>Micrococcaceae</taxon>
        <taxon>Sinomonas</taxon>
    </lineage>
</organism>
<evidence type="ECO:0000256" key="1">
    <source>
        <dbReference type="ARBA" id="ARBA00010139"/>
    </source>
</evidence>
<keyword evidence="5" id="KW-0503">Monooxygenase</keyword>
<gene>
    <name evidence="5" type="ORF">SCMU_38690</name>
</gene>
<evidence type="ECO:0000313" key="6">
    <source>
        <dbReference type="Proteomes" id="UP001319861"/>
    </source>
</evidence>
<dbReference type="InterPro" id="IPR020946">
    <property type="entry name" value="Flavin_mOase-like"/>
</dbReference>
<name>A0ABN6FRE2_SINCY</name>
<evidence type="ECO:0000256" key="3">
    <source>
        <dbReference type="ARBA" id="ARBA00022827"/>
    </source>
</evidence>